<feature type="region of interest" description="Disordered" evidence="1">
    <location>
        <begin position="1"/>
        <end position="63"/>
    </location>
</feature>
<accession>A0A225X0H8</accession>
<dbReference type="Proteomes" id="UP000198211">
    <property type="component" value="Unassembled WGS sequence"/>
</dbReference>
<sequence length="188" mass="20537">MPPDVQDRQLHPTKHLTPYAASNSPSPVVEAPEQAEAAAPAATKRKPKAKSKGKAKEEAKNQVKRVKWTDKMVGELLRLRFSDGDVKHRLEAADTKTNKALTWKYFASVPSQGIGMVLNHDQVSLNEMDRWAILNDAFGGRVGISGEVLLDSAIDEDDGEDVEIGGEQATEEVSKQKPDPVVQLDTAL</sequence>
<reference evidence="3" key="1">
    <citation type="submission" date="2017-03" db="EMBL/GenBank/DDBJ databases">
        <title>Phytopthora megakarya and P. palmivora, two closely related causual agents of cacao black pod achieved similar genome size and gene model numbers by different mechanisms.</title>
        <authorList>
            <person name="Ali S."/>
            <person name="Shao J."/>
            <person name="Larry D.J."/>
            <person name="Kronmiller B."/>
            <person name="Shen D."/>
            <person name="Strem M.D."/>
            <person name="Melnick R.L."/>
            <person name="Guiltinan M.J."/>
            <person name="Tyler B.M."/>
            <person name="Meinhardt L.W."/>
            <person name="Bailey B.A."/>
        </authorList>
    </citation>
    <scope>NUCLEOTIDE SEQUENCE [LARGE SCALE GENOMIC DNA]</scope>
    <source>
        <strain evidence="3">zdho120</strain>
    </source>
</reference>
<organism evidence="2 3">
    <name type="scientific">Phytophthora megakarya</name>
    <dbReference type="NCBI Taxonomy" id="4795"/>
    <lineage>
        <taxon>Eukaryota</taxon>
        <taxon>Sar</taxon>
        <taxon>Stramenopiles</taxon>
        <taxon>Oomycota</taxon>
        <taxon>Peronosporomycetes</taxon>
        <taxon>Peronosporales</taxon>
        <taxon>Peronosporaceae</taxon>
        <taxon>Phytophthora</taxon>
    </lineage>
</organism>
<dbReference type="EMBL" id="NBNE01000116">
    <property type="protein sequence ID" value="OWZ22700.1"/>
    <property type="molecule type" value="Genomic_DNA"/>
</dbReference>
<feature type="compositionally biased region" description="Low complexity" evidence="1">
    <location>
        <begin position="30"/>
        <end position="42"/>
    </location>
</feature>
<proteinExistence type="predicted"/>
<name>A0A225X0H8_9STRA</name>
<feature type="compositionally biased region" description="Basic residues" evidence="1">
    <location>
        <begin position="43"/>
        <end position="53"/>
    </location>
</feature>
<evidence type="ECO:0000313" key="2">
    <source>
        <dbReference type="EMBL" id="OWZ22700.1"/>
    </source>
</evidence>
<protein>
    <submittedName>
        <fullName evidence="2">Uncharacterized protein</fullName>
    </submittedName>
</protein>
<feature type="compositionally biased region" description="Basic and acidic residues" evidence="1">
    <location>
        <begin position="54"/>
        <end position="63"/>
    </location>
</feature>
<dbReference type="AlphaFoldDB" id="A0A225X0H8"/>
<feature type="region of interest" description="Disordered" evidence="1">
    <location>
        <begin position="156"/>
        <end position="188"/>
    </location>
</feature>
<feature type="compositionally biased region" description="Basic and acidic residues" evidence="1">
    <location>
        <begin position="1"/>
        <end position="10"/>
    </location>
</feature>
<comment type="caution">
    <text evidence="2">The sequence shown here is derived from an EMBL/GenBank/DDBJ whole genome shotgun (WGS) entry which is preliminary data.</text>
</comment>
<dbReference type="OrthoDB" id="128978at2759"/>
<keyword evidence="3" id="KW-1185">Reference proteome</keyword>
<evidence type="ECO:0000313" key="3">
    <source>
        <dbReference type="Proteomes" id="UP000198211"/>
    </source>
</evidence>
<gene>
    <name evidence="2" type="ORF">PHMEG_0002553</name>
</gene>
<evidence type="ECO:0000256" key="1">
    <source>
        <dbReference type="SAM" id="MobiDB-lite"/>
    </source>
</evidence>